<dbReference type="RefSeq" id="WP_128498436.1">
    <property type="nucleotide sequence ID" value="NZ_RZNC01000002.1"/>
</dbReference>
<feature type="transmembrane region" description="Helical" evidence="1">
    <location>
        <begin position="31"/>
        <end position="52"/>
    </location>
</feature>
<proteinExistence type="predicted"/>
<dbReference type="Pfam" id="PF14155">
    <property type="entry name" value="DUF4307"/>
    <property type="match status" value="1"/>
</dbReference>
<name>A0A3S3ZWX1_9MICO</name>
<organism evidence="2 3">
    <name type="scientific">Labedella populi</name>
    <dbReference type="NCBI Taxonomy" id="2498850"/>
    <lineage>
        <taxon>Bacteria</taxon>
        <taxon>Bacillati</taxon>
        <taxon>Actinomycetota</taxon>
        <taxon>Actinomycetes</taxon>
        <taxon>Micrococcales</taxon>
        <taxon>Microbacteriaceae</taxon>
        <taxon>Labedella</taxon>
    </lineage>
</organism>
<keyword evidence="1" id="KW-0472">Membrane</keyword>
<comment type="caution">
    <text evidence="2">The sequence shown here is derived from an EMBL/GenBank/DDBJ whole genome shotgun (WGS) entry which is preliminary data.</text>
</comment>
<evidence type="ECO:0000313" key="3">
    <source>
        <dbReference type="Proteomes" id="UP000288603"/>
    </source>
</evidence>
<keyword evidence="3" id="KW-1185">Reference proteome</keyword>
<accession>A0A3S3ZWX1</accession>
<keyword evidence="1" id="KW-1133">Transmembrane helix</keyword>
<dbReference type="EMBL" id="RZNC01000002">
    <property type="protein sequence ID" value="RWZ64659.1"/>
    <property type="molecule type" value="Genomic_DNA"/>
</dbReference>
<dbReference type="InterPro" id="IPR025443">
    <property type="entry name" value="DUF4307"/>
</dbReference>
<gene>
    <name evidence="2" type="ORF">ELQ92_07915</name>
</gene>
<sequence>MTDTGQRSTSTRDLDARYGRGQRSRRVEKRILWVLGGVIVVVFAAWVVLVAFDGDNASLETRDVAHTIVDEHAVEVSFSINVAPGTPTVCAVQALNEAHAIVGWKIIEVPASTERNRVITEVVRTSEQSNTGLISRCWLP</sequence>
<dbReference type="AlphaFoldDB" id="A0A3S3ZWX1"/>
<evidence type="ECO:0000256" key="1">
    <source>
        <dbReference type="SAM" id="Phobius"/>
    </source>
</evidence>
<dbReference type="Proteomes" id="UP000288603">
    <property type="component" value="Unassembled WGS sequence"/>
</dbReference>
<evidence type="ECO:0000313" key="2">
    <source>
        <dbReference type="EMBL" id="RWZ64659.1"/>
    </source>
</evidence>
<reference evidence="2 3" key="1">
    <citation type="submission" date="2018-12" db="EMBL/GenBank/DDBJ databases">
        <authorList>
            <person name="Li F."/>
        </authorList>
    </citation>
    <scope>NUCLEOTIDE SEQUENCE [LARGE SCALE GENOMIC DNA]</scope>
    <source>
        <strain evidence="2 3">8H24J-4-2</strain>
    </source>
</reference>
<keyword evidence="1" id="KW-0812">Transmembrane</keyword>
<dbReference type="OrthoDB" id="4793644at2"/>
<protein>
    <submittedName>
        <fullName evidence="2">DUF4307 domain-containing protein</fullName>
    </submittedName>
</protein>